<dbReference type="KEGG" id="wci:WS105_0398"/>
<organism evidence="3 4">
    <name type="scientific">Weissella ceti</name>
    <dbReference type="NCBI Taxonomy" id="759620"/>
    <lineage>
        <taxon>Bacteria</taxon>
        <taxon>Bacillati</taxon>
        <taxon>Bacillota</taxon>
        <taxon>Bacilli</taxon>
        <taxon>Lactobacillales</taxon>
        <taxon>Lactobacillaceae</taxon>
        <taxon>Weissella</taxon>
    </lineage>
</organism>
<dbReference type="PANTHER" id="PTHR47618:SF1">
    <property type="entry name" value="BIFUNCTIONAL OLIGORIBONUCLEASE AND PAP PHOSPHATASE NRNA"/>
    <property type="match status" value="1"/>
</dbReference>
<dbReference type="PANTHER" id="PTHR47618">
    <property type="entry name" value="BIFUNCTIONAL OLIGORIBONUCLEASE AND PAP PHOSPHATASE NRNA"/>
    <property type="match status" value="1"/>
</dbReference>
<dbReference type="AlphaFoldDB" id="A0A075TUU5"/>
<dbReference type="OrthoDB" id="9803668at2"/>
<evidence type="ECO:0000259" key="2">
    <source>
        <dbReference type="Pfam" id="PF02272"/>
    </source>
</evidence>
<accession>A0A075TUU5</accession>
<dbReference type="PATRIC" id="fig|759620.7.peg.387"/>
<evidence type="ECO:0000259" key="1">
    <source>
        <dbReference type="Pfam" id="PF01368"/>
    </source>
</evidence>
<reference evidence="4" key="2">
    <citation type="submission" date="2014-08" db="EMBL/GenBank/DDBJ databases">
        <title>Complete genome of Weissella ceti strain WS74 isolated from diseased rainbow trout in Brazil.</title>
        <authorList>
            <person name="Figueiredo H.C.P."/>
            <person name="Leal C.A.G."/>
            <person name="Pereira F.L."/>
            <person name="Soares S.C."/>
            <person name="Dorella F.A."/>
            <person name="Carvalho A.F."/>
            <person name="Azevedo V.A.C."/>
        </authorList>
    </citation>
    <scope>NUCLEOTIDE SEQUENCE [LARGE SCALE GENOMIC DNA]</scope>
    <source>
        <strain evidence="4">WS74</strain>
    </source>
</reference>
<dbReference type="Pfam" id="PF01368">
    <property type="entry name" value="DHH"/>
    <property type="match status" value="1"/>
</dbReference>
<sequence>MSAQTQIMAQIEAASTIVIHRHQRPDPDAVGSQQGLATILKASFPEKTIYSVGKQVPSMAWMGEMDIIPDEVYDTALVIVTDTANEPRVDDRRYDYAKTLVKIDHHPNDEPFGDYSWIDDTASSTSEMIYRFYAEFSDKLTMTQDSASYLYSGIIGDTGRFLHATTPETMETAAALMRFGFDWTAMTQRMDTISLEAAKATSYVYDHMVLTPEGVGYIILDHETLTQFDLGDYSTAFIVPVLGSIDQAKAWVVFEEQEEGFYRARLRSRNIVINNVAKRHGGGGHKFASGAIAENIDEVHDIINEMKETLKEQA</sequence>
<dbReference type="InterPro" id="IPR038763">
    <property type="entry name" value="DHH_sf"/>
</dbReference>
<dbReference type="SUPFAM" id="SSF64182">
    <property type="entry name" value="DHH phosphoesterases"/>
    <property type="match status" value="1"/>
</dbReference>
<feature type="domain" description="DHHA1" evidence="2">
    <location>
        <begin position="241"/>
        <end position="312"/>
    </location>
</feature>
<protein>
    <submittedName>
        <fullName evidence="3">NrnA_2 protein</fullName>
    </submittedName>
</protein>
<keyword evidence="4" id="KW-1185">Reference proteome</keyword>
<evidence type="ECO:0000313" key="4">
    <source>
        <dbReference type="Proteomes" id="UP000029079"/>
    </source>
</evidence>
<dbReference type="Proteomes" id="UP000029079">
    <property type="component" value="Chromosome"/>
</dbReference>
<dbReference type="InterPro" id="IPR001667">
    <property type="entry name" value="DDH_dom"/>
</dbReference>
<dbReference type="InterPro" id="IPR003156">
    <property type="entry name" value="DHHA1_dom"/>
</dbReference>
<dbReference type="InterPro" id="IPR051319">
    <property type="entry name" value="Oligoribo/pAp-PDE_c-di-AMP_PDE"/>
</dbReference>
<dbReference type="RefSeq" id="WP_038528156.1">
    <property type="nucleotide sequence ID" value="NZ_CP009223.1"/>
</dbReference>
<proteinExistence type="predicted"/>
<dbReference type="KEGG" id="wct:WS74_0401"/>
<dbReference type="GO" id="GO:0003676">
    <property type="term" value="F:nucleic acid binding"/>
    <property type="evidence" value="ECO:0007669"/>
    <property type="project" value="InterPro"/>
</dbReference>
<dbReference type="Gene3D" id="3.10.310.30">
    <property type="match status" value="1"/>
</dbReference>
<dbReference type="Gene3D" id="3.90.1640.10">
    <property type="entry name" value="inorganic pyrophosphatase (n-terminal core)"/>
    <property type="match status" value="1"/>
</dbReference>
<dbReference type="STRING" id="759620.WS105_0398"/>
<name>A0A075TUU5_9LACO</name>
<dbReference type="Pfam" id="PF02272">
    <property type="entry name" value="DHHA1"/>
    <property type="match status" value="1"/>
</dbReference>
<dbReference type="KEGG" id="wce:WS08_0400"/>
<dbReference type="EMBL" id="CP009223">
    <property type="protein sequence ID" value="AIM62653.1"/>
    <property type="molecule type" value="Genomic_DNA"/>
</dbReference>
<reference evidence="3 4" key="1">
    <citation type="journal article" date="2014" name="Genome Announc.">
        <title>Complete Genome Sequences of Fish Pathogenic Weissella ceti Strains WS74 and WS105.</title>
        <authorList>
            <person name="Figueiredo H.C."/>
            <person name="Leal C.A."/>
            <person name="Dorella F.A."/>
            <person name="Carvalho A.F."/>
            <person name="Soares S.C."/>
            <person name="Pereira F.L."/>
            <person name="Azevedo V.A."/>
        </authorList>
    </citation>
    <scope>NUCLEOTIDE SEQUENCE [LARGE SCALE GENOMIC DNA]</scope>
    <source>
        <strain evidence="3 4">WS74</strain>
    </source>
</reference>
<gene>
    <name evidence="3" type="ORF">WS74_0401</name>
</gene>
<evidence type="ECO:0000313" key="3">
    <source>
        <dbReference type="EMBL" id="AIM62653.1"/>
    </source>
</evidence>
<feature type="domain" description="DDH" evidence="1">
    <location>
        <begin position="17"/>
        <end position="154"/>
    </location>
</feature>